<evidence type="ECO:0000256" key="1">
    <source>
        <dbReference type="ARBA" id="ARBA00001954"/>
    </source>
</evidence>
<comment type="cofactor">
    <cofactor evidence="1">
        <name>Fe(2+)</name>
        <dbReference type="ChEBI" id="CHEBI:29033"/>
    </cofactor>
</comment>
<evidence type="ECO:0008006" key="4">
    <source>
        <dbReference type="Google" id="ProtNLM"/>
    </source>
</evidence>
<dbReference type="InterPro" id="IPR008775">
    <property type="entry name" value="Phytyl_CoA_dOase-like"/>
</dbReference>
<dbReference type="EMBL" id="LIDH01000618">
    <property type="protein sequence ID" value="KRP35199.1"/>
    <property type="molecule type" value="Genomic_DNA"/>
</dbReference>
<name>A0A0R2XG70_9GAMM</name>
<dbReference type="PANTHER" id="PTHR20883:SF48">
    <property type="entry name" value="ECTOINE DIOXYGENASE"/>
    <property type="match status" value="1"/>
</dbReference>
<dbReference type="GO" id="GO:0016706">
    <property type="term" value="F:2-oxoglutarate-dependent dioxygenase activity"/>
    <property type="evidence" value="ECO:0007669"/>
    <property type="project" value="UniProtKB-ARBA"/>
</dbReference>
<accession>A0A0R2XG70</accession>
<dbReference type="AlphaFoldDB" id="A0A0R2XG70"/>
<dbReference type="PANTHER" id="PTHR20883">
    <property type="entry name" value="PHYTANOYL-COA DIOXYGENASE DOMAIN CONTAINING 1"/>
    <property type="match status" value="1"/>
</dbReference>
<sequence>MNNYLSEEQLDVWQQDGCLKVGDYFTESQKKELLAWVVDMQARPESAGKWMKYFEAPVGEPDGRQLCRVENFLQFHAGFDALLRGERLIGILSELMGEPAVLFKEKINFKLPGGNGFLPHQDAPAFNSFGPTYHITMMVSIDPCNKENGCLEMVPGHHRQGILPTAADATIDPDIAESLSWELLPTEIG</sequence>
<gene>
    <name evidence="2" type="ORF">ABS26_04685</name>
</gene>
<dbReference type="GO" id="GO:0005506">
    <property type="term" value="F:iron ion binding"/>
    <property type="evidence" value="ECO:0007669"/>
    <property type="project" value="UniProtKB-ARBA"/>
</dbReference>
<protein>
    <recommendedName>
        <fullName evidence="4">Phytanoyl-CoA dioxygenase</fullName>
    </recommendedName>
</protein>
<reference evidence="2 3" key="1">
    <citation type="submission" date="2015-10" db="EMBL/GenBank/DDBJ databases">
        <title>Metagenome-Assembled Genomes uncover a global brackish microbiome.</title>
        <authorList>
            <person name="Hugerth L.W."/>
            <person name="Larsson J."/>
            <person name="Alneberg J."/>
            <person name="Lindh M.V."/>
            <person name="Legrand C."/>
            <person name="Pinhassi J."/>
            <person name="Andersson A.F."/>
        </authorList>
    </citation>
    <scope>NUCLEOTIDE SEQUENCE [LARGE SCALE GENOMIC DNA]</scope>
    <source>
        <strain evidence="2">BACL3 MAG-120531-bin86</strain>
    </source>
</reference>
<organism evidence="2 3">
    <name type="scientific">OM182 bacterium BACL3 MAG-120531-bin86</name>
    <dbReference type="NCBI Taxonomy" id="1655628"/>
    <lineage>
        <taxon>Bacteria</taxon>
        <taxon>Pseudomonadati</taxon>
        <taxon>Pseudomonadota</taxon>
        <taxon>Gammaproteobacteria</taxon>
        <taxon>OMG group</taxon>
        <taxon>OM182 clade</taxon>
    </lineage>
</organism>
<evidence type="ECO:0000313" key="2">
    <source>
        <dbReference type="EMBL" id="KRP35199.1"/>
    </source>
</evidence>
<comment type="caution">
    <text evidence="2">The sequence shown here is derived from an EMBL/GenBank/DDBJ whole genome shotgun (WGS) entry which is preliminary data.</text>
</comment>
<dbReference type="Pfam" id="PF05721">
    <property type="entry name" value="PhyH"/>
    <property type="match status" value="1"/>
</dbReference>
<dbReference type="Gene3D" id="2.60.120.620">
    <property type="entry name" value="q2cbj1_9rhob like domain"/>
    <property type="match status" value="1"/>
</dbReference>
<proteinExistence type="predicted"/>
<evidence type="ECO:0000313" key="3">
    <source>
        <dbReference type="Proteomes" id="UP000052124"/>
    </source>
</evidence>
<feature type="non-terminal residue" evidence="2">
    <location>
        <position position="189"/>
    </location>
</feature>
<dbReference type="SUPFAM" id="SSF51197">
    <property type="entry name" value="Clavaminate synthase-like"/>
    <property type="match status" value="1"/>
</dbReference>
<dbReference type="Proteomes" id="UP000052124">
    <property type="component" value="Unassembled WGS sequence"/>
</dbReference>